<reference evidence="3" key="2">
    <citation type="submission" date="2014-02" db="EMBL/GenBank/DDBJ databases">
        <title>Draft Genome Sequence of extremely halophilic bacteria Halorhodospira halochloris.</title>
        <authorList>
            <person name="Singh K.S."/>
        </authorList>
    </citation>
    <scope>NUCLEOTIDE SEQUENCE [LARGE SCALE GENOMIC DNA]</scope>
    <source>
        <strain evidence="3">A</strain>
    </source>
</reference>
<feature type="region of interest" description="Disordered" evidence="1">
    <location>
        <begin position="133"/>
        <end position="193"/>
    </location>
</feature>
<evidence type="ECO:0000313" key="2">
    <source>
        <dbReference type="EMBL" id="AHK80731.1"/>
    </source>
</evidence>
<evidence type="ECO:0000256" key="1">
    <source>
        <dbReference type="SAM" id="MobiDB-lite"/>
    </source>
</evidence>
<name>W8KYV9_9GAMM</name>
<keyword evidence="3" id="KW-1185">Reference proteome</keyword>
<organism evidence="2 3">
    <name type="scientific">Ectothiorhodospira haloalkaliphila</name>
    <dbReference type="NCBI Taxonomy" id="421628"/>
    <lineage>
        <taxon>Bacteria</taxon>
        <taxon>Pseudomonadati</taxon>
        <taxon>Pseudomonadota</taxon>
        <taxon>Gammaproteobacteria</taxon>
        <taxon>Chromatiales</taxon>
        <taxon>Ectothiorhodospiraceae</taxon>
        <taxon>Ectothiorhodospira</taxon>
    </lineage>
</organism>
<dbReference type="Proteomes" id="UP000019442">
    <property type="component" value="Chromosome"/>
</dbReference>
<feature type="compositionally biased region" description="Acidic residues" evidence="1">
    <location>
        <begin position="147"/>
        <end position="171"/>
    </location>
</feature>
<dbReference type="EMBL" id="CP007268">
    <property type="protein sequence ID" value="AHK80731.1"/>
    <property type="molecule type" value="Genomic_DNA"/>
</dbReference>
<sequence>MEMDMTRDEALDFINQLFVASGRSTADDPRDIVKAAYEQLLGYADADAMENADDRIGYWMNRLDGDLTPETFAGTFLRQASESPGRFVPETDFQANQGATQAAQQAAEVVSAATGGVVPEDPEEAAALLTQVSESASERAQQVREELEQEAPGEPGDEDGEDVDDGEEETEASPPTGGGGGTTTPPAEPTFGVANDTVAGKFVIETSLDSVHLSFDDDHQKYILDPETGGIDEFVFENLKQDNSIVVPDNVTLT</sequence>
<dbReference type="KEGG" id="hhc:M911_11690"/>
<accession>W8KYV9</accession>
<protein>
    <submittedName>
        <fullName evidence="2">Uncharacterized protein</fullName>
    </submittedName>
</protein>
<gene>
    <name evidence="2" type="ORF">M911_11690</name>
</gene>
<dbReference type="HOGENOM" id="CLU_1093108_0_0_6"/>
<proteinExistence type="predicted"/>
<evidence type="ECO:0000313" key="3">
    <source>
        <dbReference type="Proteomes" id="UP000019442"/>
    </source>
</evidence>
<reference evidence="2 3" key="1">
    <citation type="journal article" date="2014" name="J Genomics">
        <title>Draft Genome Sequence of the Extremely Halophilic Phototrophic Purple Sulfur Bacterium Halorhodospira halochloris.</title>
        <authorList>
            <person name="Singh K.S."/>
            <person name="Kirksey J."/>
            <person name="Hoff W.D."/>
            <person name="Deole R."/>
        </authorList>
    </citation>
    <scope>NUCLEOTIDE SEQUENCE [LARGE SCALE GENOMIC DNA]</scope>
    <source>
        <strain evidence="2 3">A</strain>
    </source>
</reference>
<dbReference type="AlphaFoldDB" id="W8KYV9"/>